<dbReference type="SMART" id="SM00858">
    <property type="entry name" value="SAF"/>
    <property type="match status" value="1"/>
</dbReference>
<dbReference type="PANTHER" id="PTHR30536">
    <property type="entry name" value="ALTRONATE/GALACTARATE DEHYDRATASE"/>
    <property type="match status" value="1"/>
</dbReference>
<name>A0A3S2YZ86_9ACTN</name>
<dbReference type="InterPro" id="IPR007392">
    <property type="entry name" value="GD_AH_second"/>
</dbReference>
<evidence type="ECO:0000313" key="5">
    <source>
        <dbReference type="Proteomes" id="UP000283128"/>
    </source>
</evidence>
<comment type="similarity">
    <text evidence="1">Belongs to the UxaA family.</text>
</comment>
<dbReference type="EMBL" id="RZYA01000008">
    <property type="protein sequence ID" value="RVU23044.1"/>
    <property type="molecule type" value="Genomic_DNA"/>
</dbReference>
<sequence>MAPHTSVSAPTPSRAIRLRPEDDVAIAAVDLTAGTVADADGLTVRLRADVARGHKVALRDLGRGTPVLRYGQVIGFAGTDIAAGDHVHLHNLEYREFERAHEFAVDARKEEVLPVAEQATFQGYVRSDGKVGTRNFLGILTSVNCSATAAKQIAARLRYSGVLDDFPHVDGVVALTHGQGCGMAADGEGIDVLRRVMRGYLTHPNFAGFVVLGLGCEDNQIKALTDGGNLTLRPDLPVFASTIQEIGGTKKTVAAGIERLTEMLPVADRARRTTVPASELILGTNCGGSDSYSGITANPALGNAVDRLVRHGGTGIVGETPEIYGTEHMLVRRAARREVGEKLLERIDWWREYTAKNGGSMDNNPSPGNKAGGLTTILEKSLGAVAKGGTTTLADVVDYAAPVTGKGFVFMDTPGYDPVSVTGIVAGGANLVCFTTGRGSAFGCAPVPSLKLATNTPLYEHMTEDMDINAGGIIDGTTTVEELGEAIFERVLAVASGEPTKSEAMEYGEEEFVPWHIGTVM</sequence>
<proteinExistence type="inferred from homology"/>
<evidence type="ECO:0000256" key="1">
    <source>
        <dbReference type="ARBA" id="ARBA00010986"/>
    </source>
</evidence>
<comment type="caution">
    <text evidence="4">The sequence shown here is derived from an EMBL/GenBank/DDBJ whole genome shotgun (WGS) entry which is preliminary data.</text>
</comment>
<reference evidence="4 5" key="1">
    <citation type="submission" date="2019-01" db="EMBL/GenBank/DDBJ databases">
        <title>Genome sequences of Streptomyces and Rhizobium isolates collected from root and soil.</title>
        <authorList>
            <person name="Chhettri S."/>
            <person name="Sevigny J.L."/>
            <person name="Sen A."/>
            <person name="Ennis N."/>
            <person name="Tisa L."/>
        </authorList>
    </citation>
    <scope>NUCLEOTIDE SEQUENCE [LARGE SCALE GENOMIC DNA]</scope>
    <source>
        <strain evidence="4 5">San01</strain>
    </source>
</reference>
<dbReference type="InterPro" id="IPR013974">
    <property type="entry name" value="SAF"/>
</dbReference>
<dbReference type="Gene3D" id="2.30.130.110">
    <property type="match status" value="1"/>
</dbReference>
<dbReference type="PANTHER" id="PTHR30536:SF5">
    <property type="entry name" value="ALTRONATE DEHYDRATASE"/>
    <property type="match status" value="1"/>
</dbReference>
<dbReference type="Pfam" id="PF20629">
    <property type="entry name" value="GD_AH_C"/>
    <property type="match status" value="1"/>
</dbReference>
<dbReference type="RefSeq" id="WP_127829328.1">
    <property type="nucleotide sequence ID" value="NZ_RZYA01000008.1"/>
</dbReference>
<dbReference type="Pfam" id="PF08666">
    <property type="entry name" value="SAF"/>
    <property type="match status" value="1"/>
</dbReference>
<dbReference type="CDD" id="cd11613">
    <property type="entry name" value="SAF_AH_GD"/>
    <property type="match status" value="1"/>
</dbReference>
<dbReference type="AlphaFoldDB" id="A0A3S2YZ86"/>
<dbReference type="OrthoDB" id="9804574at2"/>
<evidence type="ECO:0000313" key="4">
    <source>
        <dbReference type="EMBL" id="RVU23044.1"/>
    </source>
</evidence>
<dbReference type="InterPro" id="IPR044144">
    <property type="entry name" value="SAF_UxaA/GarD"/>
</dbReference>
<organism evidence="4 5">
    <name type="scientific">Streptomyces antnestii</name>
    <dbReference type="NCBI Taxonomy" id="2494256"/>
    <lineage>
        <taxon>Bacteria</taxon>
        <taxon>Bacillati</taxon>
        <taxon>Actinomycetota</taxon>
        <taxon>Actinomycetes</taxon>
        <taxon>Kitasatosporales</taxon>
        <taxon>Streptomycetaceae</taxon>
        <taxon>Streptomyces</taxon>
    </lineage>
</organism>
<keyword evidence="2" id="KW-0456">Lyase</keyword>
<accession>A0A3S2YZ86</accession>
<evidence type="ECO:0000259" key="3">
    <source>
        <dbReference type="SMART" id="SM00858"/>
    </source>
</evidence>
<dbReference type="InterPro" id="IPR052172">
    <property type="entry name" value="UxaA_altronate/galactarate_dh"/>
</dbReference>
<keyword evidence="5" id="KW-1185">Reference proteome</keyword>
<dbReference type="Pfam" id="PF04295">
    <property type="entry name" value="GD_AH_second"/>
    <property type="match status" value="1"/>
</dbReference>
<protein>
    <submittedName>
        <fullName evidence="4">Altronate dehydratase</fullName>
    </submittedName>
</protein>
<evidence type="ECO:0000256" key="2">
    <source>
        <dbReference type="ARBA" id="ARBA00023239"/>
    </source>
</evidence>
<feature type="domain" description="SAF" evidence="3">
    <location>
        <begin position="22"/>
        <end position="93"/>
    </location>
</feature>
<gene>
    <name evidence="4" type="ORF">EOT10_18415</name>
</gene>
<dbReference type="Proteomes" id="UP000283128">
    <property type="component" value="Unassembled WGS sequence"/>
</dbReference>
<dbReference type="GO" id="GO:0016829">
    <property type="term" value="F:lyase activity"/>
    <property type="evidence" value="ECO:0007669"/>
    <property type="project" value="UniProtKB-KW"/>
</dbReference>
<dbReference type="GO" id="GO:0019698">
    <property type="term" value="P:D-galacturonate catabolic process"/>
    <property type="evidence" value="ECO:0007669"/>
    <property type="project" value="TreeGrafter"/>
</dbReference>
<dbReference type="InterPro" id="IPR048332">
    <property type="entry name" value="GD_AH_C"/>
</dbReference>